<evidence type="ECO:0000256" key="2">
    <source>
        <dbReference type="ARBA" id="ARBA00022723"/>
    </source>
</evidence>
<dbReference type="InterPro" id="IPR013087">
    <property type="entry name" value="Znf_C2H2_type"/>
</dbReference>
<dbReference type="EMBL" id="JH668282">
    <property type="protein sequence ID" value="KAG6440749.1"/>
    <property type="molecule type" value="Genomic_DNA"/>
</dbReference>
<dbReference type="SMART" id="SM00355">
    <property type="entry name" value="ZnF_C2H2"/>
    <property type="match status" value="12"/>
</dbReference>
<dbReference type="GO" id="GO:0008270">
    <property type="term" value="F:zinc ion binding"/>
    <property type="evidence" value="ECO:0007669"/>
    <property type="project" value="UniProtKB-KW"/>
</dbReference>
<keyword evidence="11" id="KW-1185">Reference proteome</keyword>
<feature type="domain" description="C2H2-type" evidence="9">
    <location>
        <begin position="1628"/>
        <end position="1655"/>
    </location>
</feature>
<evidence type="ECO:0000256" key="6">
    <source>
        <dbReference type="ARBA" id="ARBA00023242"/>
    </source>
</evidence>
<keyword evidence="6" id="KW-0539">Nucleus</keyword>
<feature type="domain" description="C2H2-type" evidence="9">
    <location>
        <begin position="1877"/>
        <end position="1904"/>
    </location>
</feature>
<reference evidence="10" key="2">
    <citation type="submission" date="2020-12" db="EMBL/GenBank/DDBJ databases">
        <authorList>
            <person name="Kanost M."/>
        </authorList>
    </citation>
    <scope>NUCLEOTIDE SEQUENCE</scope>
</reference>
<feature type="domain" description="C2H2-type" evidence="9">
    <location>
        <begin position="1711"/>
        <end position="1737"/>
    </location>
</feature>
<evidence type="ECO:0000256" key="3">
    <source>
        <dbReference type="ARBA" id="ARBA00022737"/>
    </source>
</evidence>
<keyword evidence="5" id="KW-0862">Zinc</keyword>
<sequence>MAERGRRLPDSAENTEHLIPNPECSCPQCDSLVCFTRRQINKPCSCLKCENSKTCLYFPHKASTKQDLTDVKTSMEGDDILAKERVKREITYEFNEASKTRSTSKHINNAMFSGDKGGEVGQKDTNDLLSTQVENVANDIPQKEHDSAAAKLSAQIMDVPYENLHDIINKDSDTTSHKILVLDVLNKIRDAYKACSCKVCECLVGTSTVPKNNLCKCEPCDCNDCMSFMTKFQYLESLEKDPPDGCPCIRCTRSQCKGIVNKFDEPQICDCPPGYSIKCEKNYVKSCSCEPCQCLECKAISLNVPQTFIVAPVGEEYQRHYCDCSPCECLECRGYGIPRTYVREAETNVNRHPRCHCETCDSEACIADGAQTCKCLRRSRVMVKPIEKGVRDYDIRTIITENKIIRSTKSNLLRNSTIAMYATVPNIYNNTSHQKECSCEVCECVICNCKENAVDSIKSSRLFKDKIQCLAKLNSNVCKCTPCDCPICVNKMHNRSKSTTTPKSCKCSVCDCINCERVMKDDNKFKSCVNVIKRNSTRKSCRCSSCECIKCIKSITCAGDVCRCWKYSCELCAHESKESIYPIKKAEPLTPSSFSCEIHRDNSNNYNGDKLFVKDFGSLSSTKLFHLNITSQNDTCSGHPQNDLLGNSIESCTSNKETHLFPQSKYDKYQGKVQLKSIDTNICKHNTTSQTRNIYVQCSKTNYAHCRTNASDGSVLADSKSYKYSRAAPVATEDKLCNNSGDSGCGSYDYFTPFPGSSQADGQINQESDQYYEAANPYPNDKNINMAHKIKQTRNANTFIVNENRHHHSFESENKYYFSREEIEDVSINNSRNHKTENISQEIYGRQYWTKNMDVSQYDLNFPCNKHSSSIDYDSRNNSTDNTNLLRNSDENLSYSQYIDDHSLNLRGKPVEELFNNDAYYEGVQKTLHRARAFSLELLKVLDKYQRANNEFQSITQKLKASHASLFSDNILQVTESKEDDVIICLSPESSDNKPEHEDDIPLENKYTEQKRLLFSFSNDFKGHDRKERCTQIENWSVFNVSNDNMLDEGKPEIPREYSHIYNVKSNKKRLNECNKKIRGIKKTNKCNTGTLKQIIIISKEGQSTTTSNRVMKTIASTQTALQGKKYEEASTDAFSLSRSYLLTGERTVAMKNLEILPISKKNFYLMTKPVARNKGICIIPSLQGDIKQAVRSMSIQTKTSNNENKFAPRRNEALQNLQVEVQKLLGMPILQNTQKIFCDYKEQNTTFLPQTKIDIFPNLLTSTSTPYQFRHDVESFGNANKAMDCKSDKSCCEALKVNFLGLQRVSDHTVIVKWTAPRITSDVTGYELLVDGRAVQKILSPSRCVAVVTCLPHCETVLLTIRTITSLTPSGHFPSSTININKTQHVCFECTRLLYKYHEFKSKCHKAQSLMSLVAGADDSEIKNVVIQNIDRVFYKLSSKFSISPVKVVDTLSDDIELDSKQFSINPKLENVSQNKVIKNEATVTINAGVQYEENINILDTSTVNILNEYDEPVETHYSEDSHHSDTIVSTKGSKPRKAKNEHKARKRKIKIKTVDIENDICDDEPLSKVSKRLNKNENNADKKKYPRNFNISFFQDYATVLFLTPEDAKKELLLRKESANYKMNQYKCEFCYKGYEAKTAYENHMKRHSAKYGEYECDLCHLRFPEQKFLSKHRLACHKRKFSCKLCSYVCNCTHQAKNHVSMHKGKKYPCNECTEVFSMPNSLLMHKRLKHVTECVCELCGSTFATPRGLYSHNMKLHRQDVNSKQGPKCEDCGIHFSTEMAWKKHLVLSSKHNVSNGCKHCGETFPNVEELKSHSKIHARKQSSRLEQLKLPAACSICDKWLSDRNEYKSHMTSQHPETDVAKKLDLENQMPFVCEICGRMFKRQCFLRYHQRVHTGERPHACAECGSRFGAAGALAAHRALHHERRARLACRLCARSFTHRSGLNKHMKAHLNIRPHKCTICDKGFINPCDRKLHIKYVHNKVPWPKKDRSKRKNTEKAAQYT</sequence>
<dbReference type="Proteomes" id="UP000791440">
    <property type="component" value="Unassembled WGS sequence"/>
</dbReference>
<protein>
    <recommendedName>
        <fullName evidence="9">C2H2-type domain-containing protein</fullName>
    </recommendedName>
</protein>
<evidence type="ECO:0000256" key="7">
    <source>
        <dbReference type="PROSITE-ProRule" id="PRU00042"/>
    </source>
</evidence>
<feature type="region of interest" description="Disordered" evidence="8">
    <location>
        <begin position="1517"/>
        <end position="1547"/>
    </location>
</feature>
<dbReference type="PROSITE" id="PS00028">
    <property type="entry name" value="ZINC_FINGER_C2H2_1"/>
    <property type="match status" value="10"/>
</dbReference>
<accession>A0A922CCI4</accession>
<feature type="domain" description="C2H2-type" evidence="9">
    <location>
        <begin position="1934"/>
        <end position="1961"/>
    </location>
</feature>
<keyword evidence="2" id="KW-0479">Metal-binding</keyword>
<feature type="compositionally biased region" description="Basic residues" evidence="8">
    <location>
        <begin position="1535"/>
        <end position="1547"/>
    </location>
</feature>
<keyword evidence="3" id="KW-0677">Repeat</keyword>
<dbReference type="FunFam" id="3.30.160.60:FF:000145">
    <property type="entry name" value="Zinc finger protein 574"/>
    <property type="match status" value="1"/>
</dbReference>
<evidence type="ECO:0000313" key="10">
    <source>
        <dbReference type="EMBL" id="KAG6440749.1"/>
    </source>
</evidence>
<feature type="compositionally biased region" description="Basic and acidic residues" evidence="8">
    <location>
        <begin position="1517"/>
        <end position="1527"/>
    </location>
</feature>
<feature type="domain" description="C2H2-type" evidence="9">
    <location>
        <begin position="1800"/>
        <end position="1827"/>
    </location>
</feature>
<evidence type="ECO:0000256" key="4">
    <source>
        <dbReference type="ARBA" id="ARBA00022771"/>
    </source>
</evidence>
<evidence type="ECO:0000313" key="11">
    <source>
        <dbReference type="Proteomes" id="UP000791440"/>
    </source>
</evidence>
<organism evidence="10 11">
    <name type="scientific">Manduca sexta</name>
    <name type="common">Tobacco hawkmoth</name>
    <name type="synonym">Tobacco hornworm</name>
    <dbReference type="NCBI Taxonomy" id="7130"/>
    <lineage>
        <taxon>Eukaryota</taxon>
        <taxon>Metazoa</taxon>
        <taxon>Ecdysozoa</taxon>
        <taxon>Arthropoda</taxon>
        <taxon>Hexapoda</taxon>
        <taxon>Insecta</taxon>
        <taxon>Pterygota</taxon>
        <taxon>Neoptera</taxon>
        <taxon>Endopterygota</taxon>
        <taxon>Lepidoptera</taxon>
        <taxon>Glossata</taxon>
        <taxon>Ditrysia</taxon>
        <taxon>Bombycoidea</taxon>
        <taxon>Sphingidae</taxon>
        <taxon>Sphinginae</taxon>
        <taxon>Sphingini</taxon>
        <taxon>Manduca</taxon>
    </lineage>
</organism>
<evidence type="ECO:0000256" key="1">
    <source>
        <dbReference type="ARBA" id="ARBA00004123"/>
    </source>
</evidence>
<evidence type="ECO:0000256" key="8">
    <source>
        <dbReference type="SAM" id="MobiDB-lite"/>
    </source>
</evidence>
<keyword evidence="4 7" id="KW-0863">Zinc-finger</keyword>
<dbReference type="GO" id="GO:0005634">
    <property type="term" value="C:nucleus"/>
    <property type="evidence" value="ECO:0007669"/>
    <property type="project" value="UniProtKB-SubCell"/>
</dbReference>
<evidence type="ECO:0000259" key="9">
    <source>
        <dbReference type="PROSITE" id="PS50157"/>
    </source>
</evidence>
<proteinExistence type="predicted"/>
<dbReference type="PANTHER" id="PTHR24379">
    <property type="entry name" value="KRAB AND ZINC FINGER DOMAIN-CONTAINING"/>
    <property type="match status" value="1"/>
</dbReference>
<name>A0A922CCI4_MANSE</name>
<dbReference type="PANTHER" id="PTHR24379:SF121">
    <property type="entry name" value="C2H2-TYPE DOMAIN-CONTAINING PROTEIN"/>
    <property type="match status" value="1"/>
</dbReference>
<reference evidence="10" key="1">
    <citation type="journal article" date="2016" name="Insect Biochem. Mol. Biol.">
        <title>Multifaceted biological insights from a draft genome sequence of the tobacco hornworm moth, Manduca sexta.</title>
        <authorList>
            <person name="Kanost M.R."/>
            <person name="Arrese E.L."/>
            <person name="Cao X."/>
            <person name="Chen Y.R."/>
            <person name="Chellapilla S."/>
            <person name="Goldsmith M.R."/>
            <person name="Grosse-Wilde E."/>
            <person name="Heckel D.G."/>
            <person name="Herndon N."/>
            <person name="Jiang H."/>
            <person name="Papanicolaou A."/>
            <person name="Qu J."/>
            <person name="Soulages J.L."/>
            <person name="Vogel H."/>
            <person name="Walters J."/>
            <person name="Waterhouse R.M."/>
            <person name="Ahn S.J."/>
            <person name="Almeida F.C."/>
            <person name="An C."/>
            <person name="Aqrawi P."/>
            <person name="Bretschneider A."/>
            <person name="Bryant W.B."/>
            <person name="Bucks S."/>
            <person name="Chao H."/>
            <person name="Chevignon G."/>
            <person name="Christen J.M."/>
            <person name="Clarke D.F."/>
            <person name="Dittmer N.T."/>
            <person name="Ferguson L.C.F."/>
            <person name="Garavelou S."/>
            <person name="Gordon K.H.J."/>
            <person name="Gunaratna R.T."/>
            <person name="Han Y."/>
            <person name="Hauser F."/>
            <person name="He Y."/>
            <person name="Heidel-Fischer H."/>
            <person name="Hirsh A."/>
            <person name="Hu Y."/>
            <person name="Jiang H."/>
            <person name="Kalra D."/>
            <person name="Klinner C."/>
            <person name="Konig C."/>
            <person name="Kovar C."/>
            <person name="Kroll A.R."/>
            <person name="Kuwar S.S."/>
            <person name="Lee S.L."/>
            <person name="Lehman R."/>
            <person name="Li K."/>
            <person name="Li Z."/>
            <person name="Liang H."/>
            <person name="Lovelace S."/>
            <person name="Lu Z."/>
            <person name="Mansfield J.H."/>
            <person name="McCulloch K.J."/>
            <person name="Mathew T."/>
            <person name="Morton B."/>
            <person name="Muzny D.M."/>
            <person name="Neunemann D."/>
            <person name="Ongeri F."/>
            <person name="Pauchet Y."/>
            <person name="Pu L.L."/>
            <person name="Pyrousis I."/>
            <person name="Rao X.J."/>
            <person name="Redding A."/>
            <person name="Roesel C."/>
            <person name="Sanchez-Gracia A."/>
            <person name="Schaack S."/>
            <person name="Shukla A."/>
            <person name="Tetreau G."/>
            <person name="Wang Y."/>
            <person name="Xiong G.H."/>
            <person name="Traut W."/>
            <person name="Walsh T.K."/>
            <person name="Worley K.C."/>
            <person name="Wu D."/>
            <person name="Wu W."/>
            <person name="Wu Y.Q."/>
            <person name="Zhang X."/>
            <person name="Zou Z."/>
            <person name="Zucker H."/>
            <person name="Briscoe A.D."/>
            <person name="Burmester T."/>
            <person name="Clem R.J."/>
            <person name="Feyereisen R."/>
            <person name="Grimmelikhuijzen C.J.P."/>
            <person name="Hamodrakas S.J."/>
            <person name="Hansson B.S."/>
            <person name="Huguet E."/>
            <person name="Jermiin L.S."/>
            <person name="Lan Q."/>
            <person name="Lehman H.K."/>
            <person name="Lorenzen M."/>
            <person name="Merzendorfer H."/>
            <person name="Michalopoulos I."/>
            <person name="Morton D.B."/>
            <person name="Muthukrishnan S."/>
            <person name="Oakeshott J.G."/>
            <person name="Palmer W."/>
            <person name="Park Y."/>
            <person name="Passarelli A.L."/>
            <person name="Rozas J."/>
            <person name="Schwartz L.M."/>
            <person name="Smith W."/>
            <person name="Southgate A."/>
            <person name="Vilcinskas A."/>
            <person name="Vogt R."/>
            <person name="Wang P."/>
            <person name="Werren J."/>
            <person name="Yu X.Q."/>
            <person name="Zhou J.J."/>
            <person name="Brown S.J."/>
            <person name="Scherer S.E."/>
            <person name="Richards S."/>
            <person name="Blissard G.W."/>
        </authorList>
    </citation>
    <scope>NUCLEOTIDE SEQUENCE</scope>
</reference>
<evidence type="ECO:0000256" key="5">
    <source>
        <dbReference type="ARBA" id="ARBA00022833"/>
    </source>
</evidence>
<comment type="subcellular location">
    <subcellularLocation>
        <location evidence="1">Nucleus</location>
    </subcellularLocation>
</comment>
<gene>
    <name evidence="10" type="ORF">O3G_MSEX001431</name>
</gene>
<feature type="domain" description="C2H2-type" evidence="9">
    <location>
        <begin position="1905"/>
        <end position="1932"/>
    </location>
</feature>
<comment type="caution">
    <text evidence="10">The sequence shown here is derived from an EMBL/GenBank/DDBJ whole genome shotgun (WGS) entry which is preliminary data.</text>
</comment>
<dbReference type="PROSITE" id="PS50157">
    <property type="entry name" value="ZINC_FINGER_C2H2_2"/>
    <property type="match status" value="6"/>
</dbReference>
<dbReference type="FunFam" id="3.30.160.60:FF:000446">
    <property type="entry name" value="Zinc finger protein"/>
    <property type="match status" value="1"/>
</dbReference>